<dbReference type="Proteomes" id="UP000054032">
    <property type="component" value="Unassembled WGS sequence"/>
</dbReference>
<dbReference type="KEGG" id="bor:COCMIDRAFT_29182"/>
<proteinExistence type="predicted"/>
<sequence>MAVAAFQYVYAHSFSFLFFFPLPHIPGLSHKSNASSQKAEAKTSLCRSRMQYLLSPDYDQPLWAATVATIQGSSSTRLKLIALWKLAIHISNFAGCNEELTLQPVLHAEPLLGVTTIISSMPVRVARSNELGQNLHRHRSAMFQPDKAISSYGDLGTVGWHNSTPPAHGKSYIHAANAFQSPAAFRLPDFVSEAPAPRSHILVNRGNLFLRGTGLELLLGFATHTGSPPSTAAPWYQH</sequence>
<evidence type="ECO:0000313" key="1">
    <source>
        <dbReference type="EMBL" id="EUC42162.1"/>
    </source>
</evidence>
<reference evidence="1 2" key="1">
    <citation type="journal article" date="2013" name="PLoS Genet.">
        <title>Comparative genome structure, secondary metabolite, and effector coding capacity across Cochliobolus pathogens.</title>
        <authorList>
            <person name="Condon B.J."/>
            <person name="Leng Y."/>
            <person name="Wu D."/>
            <person name="Bushley K.E."/>
            <person name="Ohm R.A."/>
            <person name="Otillar R."/>
            <person name="Martin J."/>
            <person name="Schackwitz W."/>
            <person name="Grimwood J."/>
            <person name="MohdZainudin N."/>
            <person name="Xue C."/>
            <person name="Wang R."/>
            <person name="Manning V.A."/>
            <person name="Dhillon B."/>
            <person name="Tu Z.J."/>
            <person name="Steffenson B.J."/>
            <person name="Salamov A."/>
            <person name="Sun H."/>
            <person name="Lowry S."/>
            <person name="LaButti K."/>
            <person name="Han J."/>
            <person name="Copeland A."/>
            <person name="Lindquist E."/>
            <person name="Barry K."/>
            <person name="Schmutz J."/>
            <person name="Baker S.E."/>
            <person name="Ciuffetti L.M."/>
            <person name="Grigoriev I.V."/>
            <person name="Zhong S."/>
            <person name="Turgeon B.G."/>
        </authorList>
    </citation>
    <scope>NUCLEOTIDE SEQUENCE [LARGE SCALE GENOMIC DNA]</scope>
    <source>
        <strain evidence="1 2">ATCC 44560</strain>
    </source>
</reference>
<name>W6YRU9_COCMI</name>
<evidence type="ECO:0000313" key="2">
    <source>
        <dbReference type="Proteomes" id="UP000054032"/>
    </source>
</evidence>
<protein>
    <submittedName>
        <fullName evidence="1">Uncharacterized protein</fullName>
    </submittedName>
</protein>
<keyword evidence="2" id="KW-1185">Reference proteome</keyword>
<organism evidence="1 2">
    <name type="scientific">Bipolaris oryzae ATCC 44560</name>
    <dbReference type="NCBI Taxonomy" id="930090"/>
    <lineage>
        <taxon>Eukaryota</taxon>
        <taxon>Fungi</taxon>
        <taxon>Dikarya</taxon>
        <taxon>Ascomycota</taxon>
        <taxon>Pezizomycotina</taxon>
        <taxon>Dothideomycetes</taxon>
        <taxon>Pleosporomycetidae</taxon>
        <taxon>Pleosporales</taxon>
        <taxon>Pleosporineae</taxon>
        <taxon>Pleosporaceae</taxon>
        <taxon>Bipolaris</taxon>
    </lineage>
</organism>
<dbReference type="AlphaFoldDB" id="W6YRU9"/>
<dbReference type="GeneID" id="19121453"/>
<gene>
    <name evidence="1" type="ORF">COCMIDRAFT_29182</name>
</gene>
<dbReference type="HOGENOM" id="CLU_1165658_0_0_1"/>
<accession>W6YRU9</accession>
<dbReference type="EMBL" id="KI964071">
    <property type="protein sequence ID" value="EUC42162.1"/>
    <property type="molecule type" value="Genomic_DNA"/>
</dbReference>
<dbReference type="RefSeq" id="XP_007691320.1">
    <property type="nucleotide sequence ID" value="XM_007693130.1"/>
</dbReference>